<evidence type="ECO:0000256" key="4">
    <source>
        <dbReference type="ARBA" id="ARBA00022829"/>
    </source>
</evidence>
<dbReference type="InterPro" id="IPR005314">
    <property type="entry name" value="Peptidase_C50"/>
</dbReference>
<dbReference type="GO" id="GO:0005737">
    <property type="term" value="C:cytoplasm"/>
    <property type="evidence" value="ECO:0007669"/>
    <property type="project" value="TreeGrafter"/>
</dbReference>
<dbReference type="InterPro" id="IPR030397">
    <property type="entry name" value="SEPARIN_core_dom"/>
</dbReference>
<evidence type="ECO:0000313" key="8">
    <source>
        <dbReference type="EMBL" id="CAH0517971.1"/>
    </source>
</evidence>
<dbReference type="SMART" id="SM00513">
    <property type="entry name" value="SAP"/>
    <property type="match status" value="1"/>
</dbReference>
<dbReference type="InterPro" id="IPR003034">
    <property type="entry name" value="SAP_dom"/>
</dbReference>
<feature type="domain" description="Peptidase C50" evidence="6">
    <location>
        <begin position="1814"/>
        <end position="1913"/>
    </location>
</feature>
<dbReference type="EMBL" id="CAKLCB010000253">
    <property type="protein sequence ID" value="CAH0517971.1"/>
    <property type="molecule type" value="Genomic_DNA"/>
</dbReference>
<dbReference type="Proteomes" id="UP001160483">
    <property type="component" value="Unassembled WGS sequence"/>
</dbReference>
<reference evidence="7 9" key="1">
    <citation type="submission" date="2021-11" db="EMBL/GenBank/DDBJ databases">
        <authorList>
            <person name="Islam A."/>
            <person name="Islam S."/>
            <person name="Flora M.S."/>
            <person name="Rahman M."/>
            <person name="Ziaur R.M."/>
            <person name="Epstein J.H."/>
            <person name="Hassan M."/>
            <person name="Klassen M."/>
            <person name="Woodard K."/>
            <person name="Webb A."/>
            <person name="Webby R.J."/>
            <person name="El Zowalaty M.E."/>
        </authorList>
    </citation>
    <scope>NUCLEOTIDE SEQUENCE</scope>
    <source>
        <strain evidence="8">Pbs1</strain>
        <strain evidence="7">Pbs3</strain>
    </source>
</reference>
<dbReference type="GO" id="GO:0072686">
    <property type="term" value="C:mitotic spindle"/>
    <property type="evidence" value="ECO:0007669"/>
    <property type="project" value="TreeGrafter"/>
</dbReference>
<dbReference type="PANTHER" id="PTHR12792">
    <property type="entry name" value="EXTRA SPINDLE POLES 1-RELATED"/>
    <property type="match status" value="1"/>
</dbReference>
<dbReference type="EC" id="3.4.22.49" evidence="2"/>
<evidence type="ECO:0000313" key="7">
    <source>
        <dbReference type="EMBL" id="CAH0477252.1"/>
    </source>
</evidence>
<dbReference type="GO" id="GO:0051307">
    <property type="term" value="P:meiotic chromosome separation"/>
    <property type="evidence" value="ECO:0007669"/>
    <property type="project" value="TreeGrafter"/>
</dbReference>
<dbReference type="Proteomes" id="UP001158986">
    <property type="component" value="Unassembled WGS sequence"/>
</dbReference>
<name>A0AAU9KYR5_9STRA</name>
<organism evidence="7 10">
    <name type="scientific">Peronospora belbahrii</name>
    <dbReference type="NCBI Taxonomy" id="622444"/>
    <lineage>
        <taxon>Eukaryota</taxon>
        <taxon>Sar</taxon>
        <taxon>Stramenopiles</taxon>
        <taxon>Oomycota</taxon>
        <taxon>Peronosporomycetes</taxon>
        <taxon>Peronosporales</taxon>
        <taxon>Peronosporaceae</taxon>
        <taxon>Peronospora</taxon>
    </lineage>
</organism>
<dbReference type="EMBL" id="CAKKTJ010000168">
    <property type="protein sequence ID" value="CAH0477252.1"/>
    <property type="molecule type" value="Genomic_DNA"/>
</dbReference>
<dbReference type="PROSITE" id="PS51700">
    <property type="entry name" value="SEPARIN"/>
    <property type="match status" value="1"/>
</dbReference>
<evidence type="ECO:0000259" key="6">
    <source>
        <dbReference type="PROSITE" id="PS51700"/>
    </source>
</evidence>
<keyword evidence="3" id="KW-0378">Hydrolase</keyword>
<keyword evidence="9" id="KW-1185">Reference proteome</keyword>
<evidence type="ECO:0000256" key="1">
    <source>
        <dbReference type="ARBA" id="ARBA00000451"/>
    </source>
</evidence>
<evidence type="ECO:0000256" key="3">
    <source>
        <dbReference type="ARBA" id="ARBA00022801"/>
    </source>
</evidence>
<dbReference type="Pfam" id="PF03568">
    <property type="entry name" value="Separin_C"/>
    <property type="match status" value="1"/>
</dbReference>
<evidence type="ECO:0000313" key="10">
    <source>
        <dbReference type="Proteomes" id="UP001160483"/>
    </source>
</evidence>
<evidence type="ECO:0000313" key="9">
    <source>
        <dbReference type="Proteomes" id="UP001158986"/>
    </source>
</evidence>
<evidence type="ECO:0000259" key="5">
    <source>
        <dbReference type="PROSITE" id="PS50800"/>
    </source>
</evidence>
<dbReference type="GO" id="GO:0005634">
    <property type="term" value="C:nucleus"/>
    <property type="evidence" value="ECO:0007669"/>
    <property type="project" value="InterPro"/>
</dbReference>
<proteinExistence type="predicted"/>
<keyword evidence="4" id="KW-0159">Chromosome partition</keyword>
<dbReference type="InterPro" id="IPR036361">
    <property type="entry name" value="SAP_dom_sf"/>
</dbReference>
<dbReference type="Gene3D" id="1.10.720.30">
    <property type="entry name" value="SAP domain"/>
    <property type="match status" value="1"/>
</dbReference>
<feature type="domain" description="SAP" evidence="5">
    <location>
        <begin position="1709"/>
        <end position="1743"/>
    </location>
</feature>
<sequence>MWIQGLTIERGSKRQRTSQGSRIDVVCAAKIAQSIVKVYASMDVASAKSEELEDLVLAMDLACMALYVVCVLEHIVRLGDLVIDNLLYQVAKKYAEMPEMRESASCVAACVHVRLWDEHTKLSKDCIGAYTEQSKLMACFQDAVSTDVATRVTKKLILLAEFPRPELFHSAHFSRLLLSHTNTCLTLLFAVRNHEAMRLVAESTLSPWIDHLKMLPGHTKLASSFSDRAFRVLWKAAAAMDSEDRNSFEAVSYALSLRSTALIFMLKSSKYTPIYFIQQVHRVGVQHECASKRSQQGLQDICAFYDRSADALFQTLPSSKQVYESESLQWEYIQWLEHFAVVCESLEMLMKSAMILENAMRYARTFGSLGKSIQSCLLFCITSVLLGISNSKKPQESLCLRDSAFDKRLTAGAGKTIRDLVCSTTLDKLADQCESSARRYLKKFEMVVASSFGSTGWQTSPGLGKFVIRCLKRSSIKVFNYTISIQQCAQYQLLHQIVTSFAEMCKAVKKLRSSAELDMKMIESLILEESRLHRMAVILLARRFGDACSSTPTTPALHAIICHVNLLRELLDDATMGEKPNVAILQGIFGDLMSIGRECYSCAIRCYKIENYQDTVLALTGAFELAEKYLEYIMCSDATADDINRAHAQLKVDDIASLLAYCFHKMRDVTRSRIFAGYSLVYCGDIQLKNPQANIEKYVSCVLDELKLLKGGTKCSIASFKAFFDNTTHVFTSRHVSEDRLVMLWSTFQYAFECSSVGLMGRIRADDNVASAHAVGTSSECVELCGALQSYLDRELMKMKLKATDGAVFGDTLLDVSQSLAKRKLIYCSYYAKRDLSVAMKGLLYVHDSLTDAADRLQSFVGSVSVDLGGVYGWRGVITMEITLMASYAGIAKGDVCRGNIRICEGSALADIEQCLKYWNGEDVSGFLFNETYMVCCLNSICNTLSLISYSPLEKSARKLLKKLQGSVNVQGAIAPPAFWLFCSGFEDNGFIAKSEVVAPNADINMQLFEQVDQELIAAQTSCFGCARGRTCQHLLRATTVLGNIKPMRQCEVALVAKAIGMRELFIHAILSDFYFHEGQSKCAIEEAKAALRVCWKMAKKCTVLPSSVNTEHFKLPLEISTAEGHQRNLTHVLYFMALESSSWDVLFAAKLMLCRIASLYSLCNQPQRATTCLTEAMRLVGGLNLHLFCRSPFYKYAELELNANQLEKVKIAISLLSLYQKLDPQRSVGAMVCGRHDYIELNVAFIEQKCNEIVQQGDVHNNQGNHQEALVCFAEAVNTLEAIKGREPTLPKSLKRVKARCWRKYTRLQSQVSDFADTKAVEALLVTMKRLKQSMKTCDVHLERVKCLLELGRINLSLLRSASPQVFTSLRQTLAFLEEAYMLGDHLGIPHLSQELRVALGLAYFAEIEENARSDVDCTKDSNRCLPWMSSVLLANPGSASIKEAFAEETNSSSSTRTALTMQLEALAARSTASHEMVTHTHLIKTAESIAEQVRELPDNWAIVSVMMTSSSELVITRILTNNPTPVSFCLPKAAWTKPIREMDAIIQDSREGLSGYTAEEARFWDSEQKNRWWSTRKLLDERVEKALALMEKTLGFWRCLFVGGAGSLKTNRAQRCWELLVSSKTGSAKLVEKNQTLLCAIANAQQYLSDTEVIDALNYIAAEIGVFASDSTIQEALHVLRMKREDLMPSLSKAAVSNLAKLSREKIARMKISELMQLLAAEGLSADGLKKAMVERLLSARSAVLANGLESSAKISHDDIDTHFSTILILHHELQQFPWEGMDVMRCCSGITRMPSLDLILDNAKRLSSVRRDRVCFLLNPAGDLKSTQRQLSPIVERGTTKYNWEGIVGKIPDPDDLRCRLMAADLFIYCGHGSGEVYLHRDKILSLQPDCTAALLFGCSSGRLEREGIFGPSGAALAYLHAGSPAVLAMLWDVTDRDIDQLSVRVLQKWLLTNDGDANPCLSLAEILQESRSVCKLKYLNGHAAICYGLPLYVATS</sequence>
<comment type="caution">
    <text evidence="7">The sequence shown here is derived from an EMBL/GenBank/DDBJ whole genome shotgun (WGS) entry which is preliminary data.</text>
</comment>
<dbReference type="GO" id="GO:0004197">
    <property type="term" value="F:cysteine-type endopeptidase activity"/>
    <property type="evidence" value="ECO:0007669"/>
    <property type="project" value="InterPro"/>
</dbReference>
<dbReference type="GO" id="GO:0006508">
    <property type="term" value="P:proteolysis"/>
    <property type="evidence" value="ECO:0007669"/>
    <property type="project" value="InterPro"/>
</dbReference>
<accession>A0AAU9KYR5</accession>
<protein>
    <recommendedName>
        <fullName evidence="2">separase</fullName>
        <ecNumber evidence="2">3.4.22.49</ecNumber>
    </recommendedName>
</protein>
<comment type="catalytic activity">
    <reaction evidence="1">
        <text>All bonds known to be hydrolyzed by this endopeptidase have arginine in P1 and an acidic residue in P4. P6 is often occupied by an acidic residue or by a hydroxy-amino-acid residue, the phosphorylation of which enhances cleavage.</text>
        <dbReference type="EC" id="3.4.22.49"/>
    </reaction>
</comment>
<evidence type="ECO:0000256" key="2">
    <source>
        <dbReference type="ARBA" id="ARBA00012489"/>
    </source>
</evidence>
<gene>
    <name evidence="8" type="ORF">PBS001_LOCUS4557</name>
    <name evidence="7" type="ORF">PBS003_LOCUS4001</name>
</gene>
<dbReference type="PROSITE" id="PS50800">
    <property type="entry name" value="SAP"/>
    <property type="match status" value="1"/>
</dbReference>
<dbReference type="PANTHER" id="PTHR12792:SF0">
    <property type="entry name" value="SEPARIN"/>
    <property type="match status" value="1"/>
</dbReference>